<dbReference type="RefSeq" id="WP_104057149.1">
    <property type="nucleotide sequence ID" value="NZ_PREZ01000002.1"/>
</dbReference>
<dbReference type="EMBL" id="PREZ01000002">
    <property type="protein sequence ID" value="PPA71660.1"/>
    <property type="molecule type" value="Genomic_DNA"/>
</dbReference>
<dbReference type="Proteomes" id="UP000239047">
    <property type="component" value="Unassembled WGS sequence"/>
</dbReference>
<feature type="region of interest" description="Disordered" evidence="1">
    <location>
        <begin position="136"/>
        <end position="163"/>
    </location>
</feature>
<evidence type="ECO:0000313" key="3">
    <source>
        <dbReference type="Proteomes" id="UP000239047"/>
    </source>
</evidence>
<evidence type="ECO:0000313" key="2">
    <source>
        <dbReference type="EMBL" id="PPA71660.1"/>
    </source>
</evidence>
<accession>A0A2S5GF53</accession>
<dbReference type="AlphaFoldDB" id="A0A2S5GF53"/>
<feature type="compositionally biased region" description="Basic and acidic residues" evidence="1">
    <location>
        <begin position="147"/>
        <end position="156"/>
    </location>
</feature>
<dbReference type="OrthoDB" id="2703450at2"/>
<evidence type="ECO:0000256" key="1">
    <source>
        <dbReference type="SAM" id="MobiDB-lite"/>
    </source>
</evidence>
<organism evidence="2 3">
    <name type="scientific">Jeotgalibacillus proteolyticus</name>
    <dbReference type="NCBI Taxonomy" id="2082395"/>
    <lineage>
        <taxon>Bacteria</taxon>
        <taxon>Bacillati</taxon>
        <taxon>Bacillota</taxon>
        <taxon>Bacilli</taxon>
        <taxon>Bacillales</taxon>
        <taxon>Caryophanaceae</taxon>
        <taxon>Jeotgalibacillus</taxon>
    </lineage>
</organism>
<gene>
    <name evidence="2" type="ORF">C4B60_06285</name>
</gene>
<comment type="caution">
    <text evidence="2">The sequence shown here is derived from an EMBL/GenBank/DDBJ whole genome shotgun (WGS) entry which is preliminary data.</text>
</comment>
<name>A0A2S5GF53_9BACL</name>
<protein>
    <submittedName>
        <fullName evidence="2">Uncharacterized protein</fullName>
    </submittedName>
</protein>
<reference evidence="2 3" key="1">
    <citation type="submission" date="2018-02" db="EMBL/GenBank/DDBJ databases">
        <title>Jeotgalibacillus proteolyticum sp. nov. a protease producing bacterium isolated from ocean sediments of Laizhou Bay.</title>
        <authorList>
            <person name="Li Y."/>
        </authorList>
    </citation>
    <scope>NUCLEOTIDE SEQUENCE [LARGE SCALE GENOMIC DNA]</scope>
    <source>
        <strain evidence="2 3">22-7</strain>
    </source>
</reference>
<sequence>MFMNIIAKWSPNKEQNLCEAKLRKVMKRLRIDQYNYNWDRSSCLIEFTYLEKSYRLEHSIDKAKKTGIIVNNGMDCLYELTSSLEDLSEIINRGTYKLEKWIHGMEEPSEDEEQDYEEEYHIRYKTGSRPRFFDNRNEAAASFEPDSPYRDYDRSHLVQRQRR</sequence>
<proteinExistence type="predicted"/>
<keyword evidence="3" id="KW-1185">Reference proteome</keyword>